<reference evidence="2 3" key="1">
    <citation type="submission" date="2017-08" db="EMBL/GenBank/DDBJ databases">
        <title>Draft Genome Sequence of Pseudomonas moraviensis TYU6, isolated from Taxus cuspidata by using PacBio Single-Molecule Real-Time Technology.</title>
        <authorList>
            <person name="Baek K.-H."/>
            <person name="Mishra A.K."/>
        </authorList>
    </citation>
    <scope>NUCLEOTIDE SEQUENCE [LARGE SCALE GENOMIC DNA]</scope>
    <source>
        <strain evidence="2 3">TYU6</strain>
    </source>
</reference>
<organism evidence="2 3">
    <name type="scientific">Pseudomonas moraviensis</name>
    <dbReference type="NCBI Taxonomy" id="321662"/>
    <lineage>
        <taxon>Bacteria</taxon>
        <taxon>Pseudomonadati</taxon>
        <taxon>Pseudomonadota</taxon>
        <taxon>Gammaproteobacteria</taxon>
        <taxon>Pseudomonadales</taxon>
        <taxon>Pseudomonadaceae</taxon>
        <taxon>Pseudomonas</taxon>
    </lineage>
</organism>
<keyword evidence="3" id="KW-1185">Reference proteome</keyword>
<sequence length="302" mass="33706">MSFNFRWFIILILFSSPAWSEGKKLACDPDTNICSVAISENFCGSDGVPKAKFDIRSQSYILSCECDCSSQENTFWILSADGKVQTLDASKIVSGVDIIKNKSGVPDAFGVVPYCQPINASGESLVYLQKGPGSAGQPQPYCYSVLEHDEAQKCESAECLSKIEMVSGVEKNIKEELLVEFKNATSRLYKDKARFSSFPKRDFIERYIGEYGYSSASQQVFNDVAFFWQQAGFNTDAIWLLKKVISENPKRTVAYLNLADAYWEAGDKASAGKNYKVYTDLMSENGKQAKVPDRVRQRATTQ</sequence>
<dbReference type="RefSeq" id="WP_095668005.1">
    <property type="nucleotide sequence ID" value="NZ_NRSS01000003.1"/>
</dbReference>
<protein>
    <submittedName>
        <fullName evidence="2">Uncharacterized protein</fullName>
    </submittedName>
</protein>
<evidence type="ECO:0000313" key="3">
    <source>
        <dbReference type="Proteomes" id="UP000217830"/>
    </source>
</evidence>
<keyword evidence="1" id="KW-0732">Signal</keyword>
<evidence type="ECO:0000313" key="2">
    <source>
        <dbReference type="EMBL" id="PAW56462.1"/>
    </source>
</evidence>
<comment type="caution">
    <text evidence="2">The sequence shown here is derived from an EMBL/GenBank/DDBJ whole genome shotgun (WGS) entry which is preliminary data.</text>
</comment>
<dbReference type="Proteomes" id="UP000217830">
    <property type="component" value="Unassembled WGS sequence"/>
</dbReference>
<feature type="signal peptide" evidence="1">
    <location>
        <begin position="1"/>
        <end position="20"/>
    </location>
</feature>
<accession>A0A2A2PLX9</accession>
<evidence type="ECO:0000256" key="1">
    <source>
        <dbReference type="SAM" id="SignalP"/>
    </source>
</evidence>
<dbReference type="EMBL" id="NRST01000001">
    <property type="protein sequence ID" value="PAW56462.1"/>
    <property type="molecule type" value="Genomic_DNA"/>
</dbReference>
<feature type="chain" id="PRO_5012968676" evidence="1">
    <location>
        <begin position="21"/>
        <end position="302"/>
    </location>
</feature>
<name>A0A2A2PLX9_9PSED</name>
<dbReference type="SUPFAM" id="SSF48452">
    <property type="entry name" value="TPR-like"/>
    <property type="match status" value="1"/>
</dbReference>
<proteinExistence type="predicted"/>
<dbReference type="InterPro" id="IPR011990">
    <property type="entry name" value="TPR-like_helical_dom_sf"/>
</dbReference>
<dbReference type="Gene3D" id="1.25.40.10">
    <property type="entry name" value="Tetratricopeptide repeat domain"/>
    <property type="match status" value="1"/>
</dbReference>
<dbReference type="AlphaFoldDB" id="A0A2A2PLX9"/>
<gene>
    <name evidence="2" type="ORF">CKQ80_14465</name>
</gene>